<evidence type="ECO:0000313" key="2">
    <source>
        <dbReference type="Proteomes" id="UP000886595"/>
    </source>
</evidence>
<accession>A0A8X7TPY1</accession>
<organism evidence="1 2">
    <name type="scientific">Brassica carinata</name>
    <name type="common">Ethiopian mustard</name>
    <name type="synonym">Abyssinian cabbage</name>
    <dbReference type="NCBI Taxonomy" id="52824"/>
    <lineage>
        <taxon>Eukaryota</taxon>
        <taxon>Viridiplantae</taxon>
        <taxon>Streptophyta</taxon>
        <taxon>Embryophyta</taxon>
        <taxon>Tracheophyta</taxon>
        <taxon>Spermatophyta</taxon>
        <taxon>Magnoliopsida</taxon>
        <taxon>eudicotyledons</taxon>
        <taxon>Gunneridae</taxon>
        <taxon>Pentapetalae</taxon>
        <taxon>rosids</taxon>
        <taxon>malvids</taxon>
        <taxon>Brassicales</taxon>
        <taxon>Brassicaceae</taxon>
        <taxon>Brassiceae</taxon>
        <taxon>Brassica</taxon>
    </lineage>
</organism>
<dbReference type="AlphaFoldDB" id="A0A8X7TPY1"/>
<keyword evidence="2" id="KW-1185">Reference proteome</keyword>
<gene>
    <name evidence="1" type="ORF">Bca52824_080306</name>
</gene>
<protein>
    <submittedName>
        <fullName evidence="1">Uncharacterized protein</fullName>
    </submittedName>
</protein>
<name>A0A8X7TPY1_BRACI</name>
<proteinExistence type="predicted"/>
<sequence length="69" mass="7718">MSDEIRGLIGVLRRGHLDWSSFDQARIRADFAKPEGTNRAPLVGGSEDEAEHSRRSLRLIPFGLSLQID</sequence>
<dbReference type="EMBL" id="JAAMPC010000016">
    <property type="protein sequence ID" value="KAG2250170.1"/>
    <property type="molecule type" value="Genomic_DNA"/>
</dbReference>
<comment type="caution">
    <text evidence="1">The sequence shown here is derived from an EMBL/GenBank/DDBJ whole genome shotgun (WGS) entry which is preliminary data.</text>
</comment>
<dbReference type="Proteomes" id="UP000886595">
    <property type="component" value="Unassembled WGS sequence"/>
</dbReference>
<evidence type="ECO:0000313" key="1">
    <source>
        <dbReference type="EMBL" id="KAG2250170.1"/>
    </source>
</evidence>
<reference evidence="1 2" key="1">
    <citation type="submission" date="2020-02" db="EMBL/GenBank/DDBJ databases">
        <authorList>
            <person name="Ma Q."/>
            <person name="Huang Y."/>
            <person name="Song X."/>
            <person name="Pei D."/>
        </authorList>
    </citation>
    <scope>NUCLEOTIDE SEQUENCE [LARGE SCALE GENOMIC DNA]</scope>
    <source>
        <strain evidence="1">Sxm20200214</strain>
        <tissue evidence="1">Leaf</tissue>
    </source>
</reference>